<evidence type="ECO:0000313" key="1">
    <source>
        <dbReference type="EMBL" id="KAF5094377.1"/>
    </source>
</evidence>
<sequence length="126" mass="14194">MSTTAAAPSRPPNADQSTAELQQQYNTFKSTLTQLSTKISELESELDEHKLVVNTLKETPADRKCFRMIGGVLVEKSVKEVLPALQTNSQGLTQVIDTLRADMKKTETELRKWQKQYNVQIVQSNQ</sequence>
<evidence type="ECO:0000313" key="2">
    <source>
        <dbReference type="Proteomes" id="UP000744676"/>
    </source>
</evidence>
<reference evidence="1 2" key="1">
    <citation type="journal article" date="2020" name="Front. Microbiol.">
        <title>Phenotypic and Genetic Characterization of the Cheese Ripening Yeast Geotrichum candidum.</title>
        <authorList>
            <person name="Perkins V."/>
            <person name="Vignola S."/>
            <person name="Lessard M.H."/>
            <person name="Plante P.L."/>
            <person name="Corbeil J."/>
            <person name="Dugat-Bony E."/>
            <person name="Frenette M."/>
            <person name="Labrie S."/>
        </authorList>
    </citation>
    <scope>NUCLEOTIDE SEQUENCE [LARGE SCALE GENOMIC DNA]</scope>
    <source>
        <strain evidence="1 2">LMA-1147</strain>
    </source>
</reference>
<gene>
    <name evidence="1" type="ORF">D0Z00_003561</name>
</gene>
<dbReference type="Proteomes" id="UP000744676">
    <property type="component" value="Unassembled WGS sequence"/>
</dbReference>
<keyword evidence="2" id="KW-1185">Reference proteome</keyword>
<accession>A0ACB6V114</accession>
<dbReference type="EMBL" id="QVQA01000166">
    <property type="protein sequence ID" value="KAF5094377.1"/>
    <property type="molecule type" value="Genomic_DNA"/>
</dbReference>
<proteinExistence type="predicted"/>
<comment type="caution">
    <text evidence="1">The sequence shown here is derived from an EMBL/GenBank/DDBJ whole genome shotgun (WGS) entry which is preliminary data.</text>
</comment>
<name>A0ACB6V114_9ASCO</name>
<protein>
    <submittedName>
        <fullName evidence="1">Uncharacterized protein</fullName>
    </submittedName>
</protein>
<organism evidence="1 2">
    <name type="scientific">Geotrichum galactomycetum</name>
    <dbReference type="NCBI Taxonomy" id="27317"/>
    <lineage>
        <taxon>Eukaryota</taxon>
        <taxon>Fungi</taxon>
        <taxon>Dikarya</taxon>
        <taxon>Ascomycota</taxon>
        <taxon>Saccharomycotina</taxon>
        <taxon>Dipodascomycetes</taxon>
        <taxon>Dipodascales</taxon>
        <taxon>Dipodascaceae</taxon>
        <taxon>Geotrichum</taxon>
    </lineage>
</organism>